<evidence type="ECO:0000256" key="3">
    <source>
        <dbReference type="ARBA" id="ARBA00018111"/>
    </source>
</evidence>
<dbReference type="InterPro" id="IPR003783">
    <property type="entry name" value="Regulatory_RecX"/>
</dbReference>
<feature type="domain" description="RecX first three-helical" evidence="8">
    <location>
        <begin position="11"/>
        <end position="46"/>
    </location>
</feature>
<dbReference type="OrthoDB" id="7066780at2"/>
<comment type="similarity">
    <text evidence="2 5">Belongs to the RecX family.</text>
</comment>
<dbReference type="PANTHER" id="PTHR33602:SF1">
    <property type="entry name" value="REGULATORY PROTEIN RECX FAMILY PROTEIN"/>
    <property type="match status" value="1"/>
</dbReference>
<dbReference type="PANTHER" id="PTHR33602">
    <property type="entry name" value="REGULATORY PROTEIN RECX FAMILY PROTEIN"/>
    <property type="match status" value="1"/>
</dbReference>
<name>A0A1C2G1Q5_9GAMM</name>
<evidence type="ECO:0000313" key="9">
    <source>
        <dbReference type="EMBL" id="RCN59056.1"/>
    </source>
</evidence>
<organism evidence="9 10">
    <name type="scientific">Acidiferrobacter thiooxydans</name>
    <dbReference type="NCBI Taxonomy" id="163359"/>
    <lineage>
        <taxon>Bacteria</taxon>
        <taxon>Pseudomonadati</taxon>
        <taxon>Pseudomonadota</taxon>
        <taxon>Gammaproteobacteria</taxon>
        <taxon>Acidiferrobacterales</taxon>
        <taxon>Acidiferrobacteraceae</taxon>
        <taxon>Acidiferrobacter</taxon>
    </lineage>
</organism>
<evidence type="ECO:0000256" key="5">
    <source>
        <dbReference type="HAMAP-Rule" id="MF_01114"/>
    </source>
</evidence>
<dbReference type="Pfam" id="PF02631">
    <property type="entry name" value="RecX_HTH2"/>
    <property type="match status" value="1"/>
</dbReference>
<dbReference type="HAMAP" id="MF_01114">
    <property type="entry name" value="RecX"/>
    <property type="match status" value="1"/>
</dbReference>
<dbReference type="EMBL" id="PSYR01000001">
    <property type="protein sequence ID" value="RCN59056.1"/>
    <property type="molecule type" value="Genomic_DNA"/>
</dbReference>
<dbReference type="Pfam" id="PF21982">
    <property type="entry name" value="RecX_HTH1"/>
    <property type="match status" value="1"/>
</dbReference>
<gene>
    <name evidence="5" type="primary">recX</name>
    <name evidence="9" type="ORF">C4900_04775</name>
</gene>
<evidence type="ECO:0000256" key="4">
    <source>
        <dbReference type="ARBA" id="ARBA00022490"/>
    </source>
</evidence>
<dbReference type="GO" id="GO:0005737">
    <property type="term" value="C:cytoplasm"/>
    <property type="evidence" value="ECO:0007669"/>
    <property type="project" value="UniProtKB-SubCell"/>
</dbReference>
<evidence type="ECO:0000313" key="10">
    <source>
        <dbReference type="Proteomes" id="UP000253250"/>
    </source>
</evidence>
<feature type="domain" description="RecX third three-helical" evidence="7">
    <location>
        <begin position="103"/>
        <end position="141"/>
    </location>
</feature>
<dbReference type="Gene3D" id="1.10.10.10">
    <property type="entry name" value="Winged helix-like DNA-binding domain superfamily/Winged helix DNA-binding domain"/>
    <property type="match status" value="3"/>
</dbReference>
<dbReference type="RefSeq" id="WP_065970278.1">
    <property type="nucleotide sequence ID" value="NZ_CP080624.1"/>
</dbReference>
<evidence type="ECO:0000259" key="6">
    <source>
        <dbReference type="Pfam" id="PF02631"/>
    </source>
</evidence>
<evidence type="ECO:0000256" key="1">
    <source>
        <dbReference type="ARBA" id="ARBA00004496"/>
    </source>
</evidence>
<dbReference type="InterPro" id="IPR036388">
    <property type="entry name" value="WH-like_DNA-bd_sf"/>
</dbReference>
<dbReference type="Proteomes" id="UP000253250">
    <property type="component" value="Unassembled WGS sequence"/>
</dbReference>
<keyword evidence="10" id="KW-1185">Reference proteome</keyword>
<evidence type="ECO:0000259" key="7">
    <source>
        <dbReference type="Pfam" id="PF21981"/>
    </source>
</evidence>
<dbReference type="Pfam" id="PF21981">
    <property type="entry name" value="RecX_HTH3"/>
    <property type="match status" value="1"/>
</dbReference>
<comment type="caution">
    <text evidence="9">The sequence shown here is derived from an EMBL/GenBank/DDBJ whole genome shotgun (WGS) entry which is preliminary data.</text>
</comment>
<comment type="subcellular location">
    <subcellularLocation>
        <location evidence="1 5">Cytoplasm</location>
    </subcellularLocation>
</comment>
<dbReference type="GO" id="GO:0006282">
    <property type="term" value="P:regulation of DNA repair"/>
    <property type="evidence" value="ECO:0007669"/>
    <property type="project" value="UniProtKB-UniRule"/>
</dbReference>
<proteinExistence type="inferred from homology"/>
<dbReference type="STRING" id="163359.A9R16_11680"/>
<protein>
    <recommendedName>
        <fullName evidence="3 5">Regulatory protein RecX</fullName>
    </recommendedName>
</protein>
<dbReference type="AlphaFoldDB" id="A0A1C2G1Q5"/>
<dbReference type="InterPro" id="IPR053925">
    <property type="entry name" value="RecX_HTH_3rd"/>
</dbReference>
<evidence type="ECO:0000259" key="8">
    <source>
        <dbReference type="Pfam" id="PF21982"/>
    </source>
</evidence>
<reference evidence="9 10" key="1">
    <citation type="submission" date="2018-02" db="EMBL/GenBank/DDBJ databases">
        <title>Insights into the biology of acidophilic members of the Acidiferrobacteraceae family derived from comparative genomic analyses.</title>
        <authorList>
            <person name="Issotta F."/>
            <person name="Thyssen C."/>
            <person name="Mena C."/>
            <person name="Moya A."/>
            <person name="Bellenberg S."/>
            <person name="Sproer C."/>
            <person name="Covarrubias P.C."/>
            <person name="Sand W."/>
            <person name="Quatrini R."/>
            <person name="Vera M."/>
        </authorList>
    </citation>
    <scope>NUCLEOTIDE SEQUENCE [LARGE SCALE GENOMIC DNA]</scope>
    <source>
        <strain evidence="10">m-1</strain>
    </source>
</reference>
<dbReference type="InterPro" id="IPR053924">
    <property type="entry name" value="RecX_HTH_2nd"/>
</dbReference>
<comment type="function">
    <text evidence="5">Modulates RecA activity.</text>
</comment>
<sequence>MNAGREPASRYGLALLARRDYSRQELIERLCRRGYSAAEAADAAAELAASRALSDERYAAERVRGRVAQGMGPVRIVVELRAKGVSAEIIAAALAPEEGAWAARAAAARTKRFGMAIPEDRRERARQARFLQARGFRHEDIIFAVDAQQD</sequence>
<accession>A0A1C2G1Q5</accession>
<evidence type="ECO:0000256" key="2">
    <source>
        <dbReference type="ARBA" id="ARBA00009695"/>
    </source>
</evidence>
<dbReference type="InterPro" id="IPR053926">
    <property type="entry name" value="RecX_HTH_1st"/>
</dbReference>
<keyword evidence="4 5" id="KW-0963">Cytoplasm</keyword>
<feature type="domain" description="RecX second three-helical" evidence="6">
    <location>
        <begin position="54"/>
        <end position="94"/>
    </location>
</feature>